<dbReference type="AlphaFoldDB" id="A0AAU9QIU6"/>
<reference evidence="1" key="1">
    <citation type="submission" date="2022-01" db="EMBL/GenBank/DDBJ databases">
        <authorList>
            <person name="Lagorce A."/>
        </authorList>
    </citation>
    <scope>NUCLEOTIDE SEQUENCE</scope>
    <source>
        <strain evidence="1">Th15_F1_A12</strain>
    </source>
</reference>
<gene>
    <name evidence="1" type="ORF">THF1A12_190008</name>
</gene>
<organism evidence="1 2">
    <name type="scientific">Vibrio jasicida</name>
    <dbReference type="NCBI Taxonomy" id="766224"/>
    <lineage>
        <taxon>Bacteria</taxon>
        <taxon>Pseudomonadati</taxon>
        <taxon>Pseudomonadota</taxon>
        <taxon>Gammaproteobacteria</taxon>
        <taxon>Vibrionales</taxon>
        <taxon>Vibrionaceae</taxon>
        <taxon>Vibrio</taxon>
    </lineage>
</organism>
<comment type="caution">
    <text evidence="1">The sequence shown here is derived from an EMBL/GenBank/DDBJ whole genome shotgun (WGS) entry which is preliminary data.</text>
</comment>
<evidence type="ECO:0000313" key="1">
    <source>
        <dbReference type="EMBL" id="CAH1582643.1"/>
    </source>
</evidence>
<dbReference type="Proteomes" id="UP001295462">
    <property type="component" value="Unassembled WGS sequence"/>
</dbReference>
<evidence type="ECO:0000313" key="2">
    <source>
        <dbReference type="Proteomes" id="UP001295462"/>
    </source>
</evidence>
<proteinExistence type="predicted"/>
<accession>A0AAU9QIU6</accession>
<name>A0AAU9QIU6_9VIBR</name>
<dbReference type="EMBL" id="CAKMUD010000071">
    <property type="protein sequence ID" value="CAH1582643.1"/>
    <property type="molecule type" value="Genomic_DNA"/>
</dbReference>
<sequence>MASYKHATQMAEKDPVRSRRLRARLDRLAMTRNG</sequence>
<protein>
    <submittedName>
        <fullName evidence="1">Uncharacterized protein</fullName>
    </submittedName>
</protein>